<evidence type="ECO:0000256" key="5">
    <source>
        <dbReference type="SAM" id="SignalP"/>
    </source>
</evidence>
<feature type="chain" id="PRO_5040418668" evidence="5">
    <location>
        <begin position="24"/>
        <end position="124"/>
    </location>
</feature>
<dbReference type="Pfam" id="PF01094">
    <property type="entry name" value="ANF_receptor"/>
    <property type="match status" value="1"/>
</dbReference>
<accession>A0A9Q0YUU0</accession>
<keyword evidence="5" id="KW-0732">Signal</keyword>
<proteinExistence type="predicted"/>
<dbReference type="EMBL" id="JAPFFM010000015">
    <property type="protein sequence ID" value="KAJ6710787.1"/>
    <property type="molecule type" value="Genomic_DNA"/>
</dbReference>
<dbReference type="PANTHER" id="PTHR34836">
    <property type="entry name" value="OS06G0188250 PROTEIN"/>
    <property type="match status" value="1"/>
</dbReference>
<keyword evidence="4" id="KW-0472">Membrane</keyword>
<dbReference type="Gene3D" id="3.40.50.2300">
    <property type="match status" value="1"/>
</dbReference>
<evidence type="ECO:0000259" key="6">
    <source>
        <dbReference type="Pfam" id="PF01094"/>
    </source>
</evidence>
<dbReference type="InterPro" id="IPR028082">
    <property type="entry name" value="Peripla_BP_I"/>
</dbReference>
<evidence type="ECO:0000256" key="2">
    <source>
        <dbReference type="ARBA" id="ARBA00022692"/>
    </source>
</evidence>
<dbReference type="PROSITE" id="PS51257">
    <property type="entry name" value="PROKAR_LIPOPROTEIN"/>
    <property type="match status" value="1"/>
</dbReference>
<evidence type="ECO:0000256" key="4">
    <source>
        <dbReference type="ARBA" id="ARBA00023136"/>
    </source>
</evidence>
<reference evidence="7" key="1">
    <citation type="submission" date="2022-11" db="EMBL/GenBank/DDBJ databases">
        <authorList>
            <person name="Hyden B.L."/>
            <person name="Feng K."/>
            <person name="Yates T."/>
            <person name="Jawdy S."/>
            <person name="Smart L.B."/>
            <person name="Muchero W."/>
        </authorList>
    </citation>
    <scope>NUCLEOTIDE SEQUENCE</scope>
    <source>
        <tissue evidence="7">Shoot tip</tissue>
    </source>
</reference>
<keyword evidence="2" id="KW-0812">Transmembrane</keyword>
<evidence type="ECO:0000313" key="7">
    <source>
        <dbReference type="EMBL" id="KAJ6710787.1"/>
    </source>
</evidence>
<dbReference type="AlphaFoldDB" id="A0A9Q0YUU0"/>
<dbReference type="InterPro" id="IPR001828">
    <property type="entry name" value="ANF_lig-bd_rcpt"/>
</dbReference>
<protein>
    <submittedName>
        <fullName evidence="7">GLUTAMATE RECEPTOR 3.7</fullName>
    </submittedName>
</protein>
<evidence type="ECO:0000256" key="1">
    <source>
        <dbReference type="ARBA" id="ARBA00004370"/>
    </source>
</evidence>
<evidence type="ECO:0000256" key="3">
    <source>
        <dbReference type="ARBA" id="ARBA00022989"/>
    </source>
</evidence>
<dbReference type="PANTHER" id="PTHR34836:SF7">
    <property type="entry name" value="RECEPTOR LIGAND BINDING REGION DOMAIN-CONTAINING PROTEIN"/>
    <property type="match status" value="1"/>
</dbReference>
<feature type="signal peptide" evidence="5">
    <location>
        <begin position="1"/>
        <end position="23"/>
    </location>
</feature>
<name>A0A9Q0YUU0_9ROSI</name>
<keyword evidence="3" id="KW-1133">Transmembrane helix</keyword>
<reference evidence="7" key="2">
    <citation type="journal article" date="2023" name="Int. J. Mol. Sci.">
        <title>De Novo Assembly and Annotation of 11 Diverse Shrub Willow (Salix) Genomes Reveals Novel Gene Organization in Sex-Linked Regions.</title>
        <authorList>
            <person name="Hyden B."/>
            <person name="Feng K."/>
            <person name="Yates T.B."/>
            <person name="Jawdy S."/>
            <person name="Cereghino C."/>
            <person name="Smart L.B."/>
            <person name="Muchero W."/>
        </authorList>
    </citation>
    <scope>NUCLEOTIDE SEQUENCE</scope>
    <source>
        <tissue evidence="7">Shoot tip</tissue>
    </source>
</reference>
<feature type="domain" description="Receptor ligand binding region" evidence="6">
    <location>
        <begin position="45"/>
        <end position="114"/>
    </location>
</feature>
<comment type="subcellular location">
    <subcellularLocation>
        <location evidence="1">Membrane</location>
    </subcellularLocation>
</comment>
<dbReference type="Proteomes" id="UP001151752">
    <property type="component" value="Chromosome 2"/>
</dbReference>
<comment type="caution">
    <text evidence="7">The sequence shown here is derived from an EMBL/GenBank/DDBJ whole genome shotgun (WGS) entry which is preliminary data.</text>
</comment>
<dbReference type="InterPro" id="IPR015683">
    <property type="entry name" value="Ionotropic_Glu_rcpt"/>
</dbReference>
<dbReference type="GO" id="GO:0016020">
    <property type="term" value="C:membrane"/>
    <property type="evidence" value="ECO:0007669"/>
    <property type="project" value="UniProtKB-SubCell"/>
</dbReference>
<organism evidence="7 8">
    <name type="scientific">Salix koriyanagi</name>
    <dbReference type="NCBI Taxonomy" id="2511006"/>
    <lineage>
        <taxon>Eukaryota</taxon>
        <taxon>Viridiplantae</taxon>
        <taxon>Streptophyta</taxon>
        <taxon>Embryophyta</taxon>
        <taxon>Tracheophyta</taxon>
        <taxon>Spermatophyta</taxon>
        <taxon>Magnoliopsida</taxon>
        <taxon>eudicotyledons</taxon>
        <taxon>Gunneridae</taxon>
        <taxon>Pentapetalae</taxon>
        <taxon>rosids</taxon>
        <taxon>fabids</taxon>
        <taxon>Malpighiales</taxon>
        <taxon>Salicaceae</taxon>
        <taxon>Saliceae</taxon>
        <taxon>Salix</taxon>
    </lineage>
</organism>
<dbReference type="SUPFAM" id="SSF53822">
    <property type="entry name" value="Periplasmic binding protein-like I"/>
    <property type="match status" value="1"/>
</dbReference>
<keyword evidence="7" id="KW-0675">Receptor</keyword>
<gene>
    <name evidence="7" type="ORF">OIU74_011616</name>
</gene>
<evidence type="ECO:0000313" key="8">
    <source>
        <dbReference type="Proteomes" id="UP001151752"/>
    </source>
</evidence>
<sequence length="124" mass="13191">MKELVILRLFVSIWVIASGFVSCQRPAAVNIGAVFTFDSVIGKVAKPAMDAAMSDVNSSGRIRTKLNLIMEDVNSSVFMGTVDAFQLVEREVVAIIGPQVSGIAHMISSIANGLQGASHIICCH</sequence>
<keyword evidence="8" id="KW-1185">Reference proteome</keyword>